<proteinExistence type="predicted"/>
<dbReference type="Proteomes" id="UP000006589">
    <property type="component" value="Chromosome"/>
</dbReference>
<reference evidence="1 2" key="1">
    <citation type="submission" date="2008-03" db="EMBL/GenBank/DDBJ databases">
        <title>Complete sequence of chromosome of Methylobacterium radiotolerans JCM 2831.</title>
        <authorList>
            <consortium name="US DOE Joint Genome Institute"/>
            <person name="Copeland A."/>
            <person name="Lucas S."/>
            <person name="Lapidus A."/>
            <person name="Glavina del Rio T."/>
            <person name="Dalin E."/>
            <person name="Tice H."/>
            <person name="Bruce D."/>
            <person name="Goodwin L."/>
            <person name="Pitluck S."/>
            <person name="Kiss H."/>
            <person name="Brettin T."/>
            <person name="Detter J.C."/>
            <person name="Han C."/>
            <person name="Kuske C.R."/>
            <person name="Schmutz J."/>
            <person name="Larimer F."/>
            <person name="Land M."/>
            <person name="Hauser L."/>
            <person name="Kyrpides N."/>
            <person name="Mikhailova N."/>
            <person name="Marx C.J."/>
            <person name="Richardson P."/>
        </authorList>
    </citation>
    <scope>NUCLEOTIDE SEQUENCE [LARGE SCALE GENOMIC DNA]</scope>
    <source>
        <strain evidence="2">ATCC 27329 / DSM 1819 / JCM 2831 / NBRC 15690 / NCIMB 10815 / 0-1</strain>
    </source>
</reference>
<protein>
    <submittedName>
        <fullName evidence="1">Uncharacterized protein</fullName>
    </submittedName>
</protein>
<dbReference type="STRING" id="426355.Mrad2831_5713"/>
<gene>
    <name evidence="1" type="ordered locus">Mrad2831_5713</name>
</gene>
<dbReference type="EMBL" id="CP001001">
    <property type="protein sequence ID" value="ACB27658.1"/>
    <property type="molecule type" value="Genomic_DNA"/>
</dbReference>
<accession>B1M2L0</accession>
<dbReference type="KEGG" id="mrd:Mrad2831_5713"/>
<evidence type="ECO:0000313" key="1">
    <source>
        <dbReference type="EMBL" id="ACB27658.1"/>
    </source>
</evidence>
<dbReference type="HOGENOM" id="CLU_3365867_0_0_5"/>
<name>B1M2L0_METRJ</name>
<evidence type="ECO:0000313" key="2">
    <source>
        <dbReference type="Proteomes" id="UP000006589"/>
    </source>
</evidence>
<dbReference type="AlphaFoldDB" id="B1M2L0"/>
<organism evidence="1 2">
    <name type="scientific">Methylobacterium radiotolerans (strain ATCC 27329 / DSM 1819 / JCM 2831 / NBRC 15690 / NCIMB 10815 / 0-1)</name>
    <dbReference type="NCBI Taxonomy" id="426355"/>
    <lineage>
        <taxon>Bacteria</taxon>
        <taxon>Pseudomonadati</taxon>
        <taxon>Pseudomonadota</taxon>
        <taxon>Alphaproteobacteria</taxon>
        <taxon>Hyphomicrobiales</taxon>
        <taxon>Methylobacteriaceae</taxon>
        <taxon>Methylobacterium</taxon>
    </lineage>
</organism>
<sequence>MLADECGVVRAFGAALRDQYEAGRRGEPPPKAGRP</sequence>